<name>A0ABT1X475_9PROT</name>
<accession>A0ABT1X475</accession>
<feature type="chain" id="PRO_5046270505" evidence="2">
    <location>
        <begin position="29"/>
        <end position="136"/>
    </location>
</feature>
<proteinExistence type="predicted"/>
<sequence length="136" mass="14316">MKRMMMAARWLPMVAVAGLSLAAAPAQAQRNGLYEVNGVSPEGTAYNGTMIMQQVGLASWRVAWQVGEARFEGYAMSAGPSFAIGFTVAERPGIAIFQRADDGSLNGQWTIVGSSGIGTETLTPRDRPSGAPAAPR</sequence>
<protein>
    <submittedName>
        <fullName evidence="3">Uncharacterized protein</fullName>
    </submittedName>
</protein>
<gene>
    <name evidence="3" type="ORF">NRP21_09105</name>
</gene>
<keyword evidence="4" id="KW-1185">Reference proteome</keyword>
<dbReference type="Proteomes" id="UP001524642">
    <property type="component" value="Unassembled WGS sequence"/>
</dbReference>
<reference evidence="3 4" key="1">
    <citation type="submission" date="2022-06" db="EMBL/GenBank/DDBJ databases">
        <title>Roseomonas CN29.</title>
        <authorList>
            <person name="Cheng Y."/>
            <person name="He X."/>
        </authorList>
    </citation>
    <scope>NUCLEOTIDE SEQUENCE [LARGE SCALE GENOMIC DNA]</scope>
    <source>
        <strain evidence="3 4">CN29</strain>
    </source>
</reference>
<evidence type="ECO:0000256" key="2">
    <source>
        <dbReference type="SAM" id="SignalP"/>
    </source>
</evidence>
<evidence type="ECO:0000313" key="3">
    <source>
        <dbReference type="EMBL" id="MCR0982203.1"/>
    </source>
</evidence>
<evidence type="ECO:0000256" key="1">
    <source>
        <dbReference type="SAM" id="MobiDB-lite"/>
    </source>
</evidence>
<dbReference type="EMBL" id="JANJOU010000006">
    <property type="protein sequence ID" value="MCR0982203.1"/>
    <property type="molecule type" value="Genomic_DNA"/>
</dbReference>
<feature type="region of interest" description="Disordered" evidence="1">
    <location>
        <begin position="116"/>
        <end position="136"/>
    </location>
</feature>
<comment type="caution">
    <text evidence="3">The sequence shown here is derived from an EMBL/GenBank/DDBJ whole genome shotgun (WGS) entry which is preliminary data.</text>
</comment>
<keyword evidence="2" id="KW-0732">Signal</keyword>
<feature type="signal peptide" evidence="2">
    <location>
        <begin position="1"/>
        <end position="28"/>
    </location>
</feature>
<organism evidence="3 4">
    <name type="scientific">Roseomonas populi</name>
    <dbReference type="NCBI Taxonomy" id="3121582"/>
    <lineage>
        <taxon>Bacteria</taxon>
        <taxon>Pseudomonadati</taxon>
        <taxon>Pseudomonadota</taxon>
        <taxon>Alphaproteobacteria</taxon>
        <taxon>Acetobacterales</taxon>
        <taxon>Roseomonadaceae</taxon>
        <taxon>Roseomonas</taxon>
    </lineage>
</organism>
<evidence type="ECO:0000313" key="4">
    <source>
        <dbReference type="Proteomes" id="UP001524642"/>
    </source>
</evidence>